<keyword evidence="2" id="KW-1185">Reference proteome</keyword>
<gene>
    <name evidence="1" type="ORF">EBB79_07945</name>
</gene>
<protein>
    <submittedName>
        <fullName evidence="1">Uncharacterized protein</fullName>
    </submittedName>
</protein>
<dbReference type="Proteomes" id="UP000283063">
    <property type="component" value="Chromosome"/>
</dbReference>
<dbReference type="AlphaFoldDB" id="A0A3T0N1F6"/>
<dbReference type="KEGG" id="sedi:EBB79_07945"/>
<accession>A0A3T0N1F6</accession>
<sequence>MNGVVLWSDVDQNKAVIWCEDQGELAFFAQKASFDVVDLHEGDLICFDLTVQHNKRMAENPQILEEAACMGLARSLKVAEPETVPKQARSQETAKVIRFSAHKNQKRRENSSHRNCVG</sequence>
<dbReference type="RefSeq" id="WP_127748390.1">
    <property type="nucleotide sequence ID" value="NZ_CP033219.1"/>
</dbReference>
<proteinExistence type="predicted"/>
<dbReference type="EMBL" id="CP033219">
    <property type="protein sequence ID" value="AZV77831.1"/>
    <property type="molecule type" value="Genomic_DNA"/>
</dbReference>
<organism evidence="1 2">
    <name type="scientific">Parasedimentitalea marina</name>
    <dbReference type="NCBI Taxonomy" id="2483033"/>
    <lineage>
        <taxon>Bacteria</taxon>
        <taxon>Pseudomonadati</taxon>
        <taxon>Pseudomonadota</taxon>
        <taxon>Alphaproteobacteria</taxon>
        <taxon>Rhodobacterales</taxon>
        <taxon>Paracoccaceae</taxon>
        <taxon>Parasedimentitalea</taxon>
    </lineage>
</organism>
<name>A0A3T0N1F6_9RHOB</name>
<dbReference type="OrthoDB" id="7868545at2"/>
<evidence type="ECO:0000313" key="1">
    <source>
        <dbReference type="EMBL" id="AZV77831.1"/>
    </source>
</evidence>
<evidence type="ECO:0000313" key="2">
    <source>
        <dbReference type="Proteomes" id="UP000283063"/>
    </source>
</evidence>
<reference evidence="1 2" key="1">
    <citation type="submission" date="2018-10" db="EMBL/GenBank/DDBJ databases">
        <title>Parasedimentitalea marina sp. nov., a psychrophilic bacterium isolated from deep seawater of the New Britain Trench.</title>
        <authorList>
            <person name="Cao J."/>
        </authorList>
    </citation>
    <scope>NUCLEOTIDE SEQUENCE [LARGE SCALE GENOMIC DNA]</scope>
    <source>
        <strain evidence="1 2">W43</strain>
    </source>
</reference>